<dbReference type="EMBL" id="CP080544">
    <property type="protein sequence ID" value="QYR52191.1"/>
    <property type="molecule type" value="Genomic_DNA"/>
</dbReference>
<dbReference type="InterPro" id="IPR021710">
    <property type="entry name" value="DUF3293"/>
</dbReference>
<gene>
    <name evidence="1" type="ORF">H8L67_06100</name>
</gene>
<dbReference type="Proteomes" id="UP000824755">
    <property type="component" value="Chromosome"/>
</dbReference>
<evidence type="ECO:0000313" key="2">
    <source>
        <dbReference type="Proteomes" id="UP000824755"/>
    </source>
</evidence>
<reference evidence="1 2" key="1">
    <citation type="submission" date="2021-08" db="EMBL/GenBank/DDBJ databases">
        <title>Lysobacter sp. strain CJ11 Genome sequencing and assembly.</title>
        <authorList>
            <person name="Kim I."/>
        </authorList>
    </citation>
    <scope>NUCLEOTIDE SEQUENCE [LARGE SCALE GENOMIC DNA]</scope>
    <source>
        <strain evidence="1 2">CJ11</strain>
    </source>
</reference>
<protein>
    <submittedName>
        <fullName evidence="1">DUF3293 domain-containing protein</fullName>
    </submittedName>
</protein>
<keyword evidence="2" id="KW-1185">Reference proteome</keyword>
<dbReference type="Pfam" id="PF11697">
    <property type="entry name" value="DUF3293"/>
    <property type="match status" value="1"/>
</dbReference>
<sequence length="156" mass="17630">MDIIEPPESTRALVDAFLETAYIAECDDGQVEIAIGHLAAQLEARVAGKCLGFITAWNPGAERLSDEENNAADRDLVHVIDSHRVERFPMHAVSPDGVWFEAGWLVSDVSRVTLDQWARRFGQLGTLWWQRGHAVKLRVYHPKIAHSDNVFIDWIE</sequence>
<name>A0ABX8WMZ5_9GAMM</name>
<accession>A0ABX8WMZ5</accession>
<proteinExistence type="predicted"/>
<organism evidence="1 2">
    <name type="scientific">Lysobacter soyae</name>
    <dbReference type="NCBI Taxonomy" id="2764185"/>
    <lineage>
        <taxon>Bacteria</taxon>
        <taxon>Pseudomonadati</taxon>
        <taxon>Pseudomonadota</taxon>
        <taxon>Gammaproteobacteria</taxon>
        <taxon>Lysobacterales</taxon>
        <taxon>Lysobacteraceae</taxon>
        <taxon>Lysobacter</taxon>
    </lineage>
</organism>
<dbReference type="RefSeq" id="WP_220378978.1">
    <property type="nucleotide sequence ID" value="NZ_CP080544.1"/>
</dbReference>
<evidence type="ECO:0000313" key="1">
    <source>
        <dbReference type="EMBL" id="QYR52191.1"/>
    </source>
</evidence>